<evidence type="ECO:0000313" key="1">
    <source>
        <dbReference type="EMBL" id="MPN60429.1"/>
    </source>
</evidence>
<name>A0A645JCF7_9ZZZZ</name>
<comment type="caution">
    <text evidence="1">The sequence shown here is derived from an EMBL/GenBank/DDBJ whole genome shotgun (WGS) entry which is preliminary data.</text>
</comment>
<reference evidence="1" key="1">
    <citation type="submission" date="2019-08" db="EMBL/GenBank/DDBJ databases">
        <authorList>
            <person name="Kucharzyk K."/>
            <person name="Murdoch R.W."/>
            <person name="Higgins S."/>
            <person name="Loffler F."/>
        </authorList>
    </citation>
    <scope>NUCLEOTIDE SEQUENCE</scope>
</reference>
<protein>
    <submittedName>
        <fullName evidence="1">Uncharacterized protein</fullName>
    </submittedName>
</protein>
<organism evidence="1">
    <name type="scientific">bioreactor metagenome</name>
    <dbReference type="NCBI Taxonomy" id="1076179"/>
    <lineage>
        <taxon>unclassified sequences</taxon>
        <taxon>metagenomes</taxon>
        <taxon>ecological metagenomes</taxon>
    </lineage>
</organism>
<accession>A0A645JCF7</accession>
<dbReference type="AlphaFoldDB" id="A0A645JCF7"/>
<dbReference type="EMBL" id="VSSQ01135697">
    <property type="protein sequence ID" value="MPN60429.1"/>
    <property type="molecule type" value="Genomic_DNA"/>
</dbReference>
<sequence length="58" mass="6496">MLSLGLGKPEKVVEEQFVHVLDGKPVDLLARPVEHDLSQRSGFGEYTELALLVHFYTS</sequence>
<proteinExistence type="predicted"/>
<gene>
    <name evidence="1" type="ORF">SDC9_208157</name>
</gene>